<dbReference type="Proteomes" id="UP000700596">
    <property type="component" value="Unassembled WGS sequence"/>
</dbReference>
<evidence type="ECO:0000256" key="2">
    <source>
        <dbReference type="SAM" id="Phobius"/>
    </source>
</evidence>
<name>A0A9P9IDF2_9PLEO</name>
<organism evidence="3 4">
    <name type="scientific">Dendryphion nanum</name>
    <dbReference type="NCBI Taxonomy" id="256645"/>
    <lineage>
        <taxon>Eukaryota</taxon>
        <taxon>Fungi</taxon>
        <taxon>Dikarya</taxon>
        <taxon>Ascomycota</taxon>
        <taxon>Pezizomycotina</taxon>
        <taxon>Dothideomycetes</taxon>
        <taxon>Pleosporomycetidae</taxon>
        <taxon>Pleosporales</taxon>
        <taxon>Torulaceae</taxon>
        <taxon>Dendryphion</taxon>
    </lineage>
</organism>
<feature type="region of interest" description="Disordered" evidence="1">
    <location>
        <begin position="128"/>
        <end position="170"/>
    </location>
</feature>
<dbReference type="AlphaFoldDB" id="A0A9P9IDF2"/>
<keyword evidence="2" id="KW-0472">Membrane</keyword>
<accession>A0A9P9IDF2</accession>
<evidence type="ECO:0000313" key="3">
    <source>
        <dbReference type="EMBL" id="KAH7117573.1"/>
    </source>
</evidence>
<gene>
    <name evidence="3" type="ORF">B0J11DRAFT_87990</name>
</gene>
<keyword evidence="2" id="KW-0812">Transmembrane</keyword>
<evidence type="ECO:0000256" key="1">
    <source>
        <dbReference type="SAM" id="MobiDB-lite"/>
    </source>
</evidence>
<sequence length="492" mass="50530">MKIDSANFLRVLLLFSWVSGPPKRIGFGPVRLATMALLLRLCYLLSLVAIVTAKGLRDRRFLNSTTSVTEDLNIHAPDKTKFKPHLEVSETGFLPEVTTSVERDVRATNLGVATLPVILSTETTVSGFTEENSAGPRPTGFVSTTTNPDELRPRPETTASGFEVSDPVPGAITRIATPPVVRNPVTLDSRVLLPTRATNIQIGDQTLTPGGETVTIGTGPSATQIHINANGQPVIVVSSLTSTYHATVTIGDQMATPVPSGLVVDGQTVTKGGPPIVVGSTTLSINDAGETIAVSAGTTSTVRSPATNTLTFGEVTATAVVVNNQYVVGSSTLAPGKPTTIDGTVMVLTTNAAGSTVLVAGTVTTTLPAPSPTSALAITTTVISGTTQYIINSQTLFPGHPINLDGTPMSIIITAGTTILIVGEKTTTISPPYATPASGPTTIIAAATPIVSSTSPGPTSTSAISGADDCIKPCFMVTIGTAAIIFAIMSFG</sequence>
<feature type="transmembrane region" description="Helical" evidence="2">
    <location>
        <begin position="32"/>
        <end position="53"/>
    </location>
</feature>
<proteinExistence type="predicted"/>
<evidence type="ECO:0000313" key="4">
    <source>
        <dbReference type="Proteomes" id="UP000700596"/>
    </source>
</evidence>
<reference evidence="3" key="1">
    <citation type="journal article" date="2021" name="Nat. Commun.">
        <title>Genetic determinants of endophytism in the Arabidopsis root mycobiome.</title>
        <authorList>
            <person name="Mesny F."/>
            <person name="Miyauchi S."/>
            <person name="Thiergart T."/>
            <person name="Pickel B."/>
            <person name="Atanasova L."/>
            <person name="Karlsson M."/>
            <person name="Huettel B."/>
            <person name="Barry K.W."/>
            <person name="Haridas S."/>
            <person name="Chen C."/>
            <person name="Bauer D."/>
            <person name="Andreopoulos W."/>
            <person name="Pangilinan J."/>
            <person name="LaButti K."/>
            <person name="Riley R."/>
            <person name="Lipzen A."/>
            <person name="Clum A."/>
            <person name="Drula E."/>
            <person name="Henrissat B."/>
            <person name="Kohler A."/>
            <person name="Grigoriev I.V."/>
            <person name="Martin F.M."/>
            <person name="Hacquard S."/>
        </authorList>
    </citation>
    <scope>NUCLEOTIDE SEQUENCE</scope>
    <source>
        <strain evidence="3">MPI-CAGE-CH-0243</strain>
    </source>
</reference>
<dbReference type="OrthoDB" id="3944128at2759"/>
<dbReference type="EMBL" id="JAGMWT010000013">
    <property type="protein sequence ID" value="KAH7117573.1"/>
    <property type="molecule type" value="Genomic_DNA"/>
</dbReference>
<protein>
    <submittedName>
        <fullName evidence="3">Uncharacterized protein</fullName>
    </submittedName>
</protein>
<keyword evidence="4" id="KW-1185">Reference proteome</keyword>
<comment type="caution">
    <text evidence="3">The sequence shown here is derived from an EMBL/GenBank/DDBJ whole genome shotgun (WGS) entry which is preliminary data.</text>
</comment>
<keyword evidence="2" id="KW-1133">Transmembrane helix</keyword>